<reference evidence="2" key="1">
    <citation type="submission" date="2025-08" db="UniProtKB">
        <authorList>
            <consortium name="RefSeq"/>
        </authorList>
    </citation>
    <scope>IDENTIFICATION</scope>
</reference>
<dbReference type="RefSeq" id="XP_065670884.1">
    <property type="nucleotide sequence ID" value="XM_065814812.1"/>
</dbReference>
<dbReference type="Proteomes" id="UP001652625">
    <property type="component" value="Chromosome 12"/>
</dbReference>
<sequence length="247" mass="28707">MAEKIETVRMKKPLTRNDNICPVFGIISRMSINVLPTYADIMNYFLSVRKEFSDGHAKKATINETTWKISVDLETIWHRASIPVISRQQIIAKIRDYHDKYRSLLKPFEQRSKDKESQFLNKVENFKIDSNRIFDIASCKCKDFSTCVCEKNCKVLPIEIIFLADQRTERKMAIGNVDIKKTKQQQKKLKRKLADELRFYKCESITNAETLKSHPDCSLEDDCNDVTLGDLDEVKSPKEIVMKMLTS</sequence>
<organism evidence="1 2">
    <name type="scientific">Hydra vulgaris</name>
    <name type="common">Hydra</name>
    <name type="synonym">Hydra attenuata</name>
    <dbReference type="NCBI Taxonomy" id="6087"/>
    <lineage>
        <taxon>Eukaryota</taxon>
        <taxon>Metazoa</taxon>
        <taxon>Cnidaria</taxon>
        <taxon>Hydrozoa</taxon>
        <taxon>Hydroidolina</taxon>
        <taxon>Anthoathecata</taxon>
        <taxon>Aplanulata</taxon>
        <taxon>Hydridae</taxon>
        <taxon>Hydra</taxon>
    </lineage>
</organism>
<evidence type="ECO:0000313" key="2">
    <source>
        <dbReference type="RefSeq" id="XP_065670884.1"/>
    </source>
</evidence>
<evidence type="ECO:0000313" key="1">
    <source>
        <dbReference type="Proteomes" id="UP001652625"/>
    </source>
</evidence>
<name>A0ABM4D997_HYDVU</name>
<keyword evidence="1" id="KW-1185">Reference proteome</keyword>
<dbReference type="GeneID" id="136089092"/>
<proteinExistence type="predicted"/>
<protein>
    <submittedName>
        <fullName evidence="2">Uncharacterized protein LOC136089092</fullName>
    </submittedName>
</protein>
<accession>A0ABM4D997</accession>
<gene>
    <name evidence="2" type="primary">LOC136089092</name>
</gene>